<organism evidence="1 2">
    <name type="scientific">Sclerotinia borealis (strain F-4128)</name>
    <dbReference type="NCBI Taxonomy" id="1432307"/>
    <lineage>
        <taxon>Eukaryota</taxon>
        <taxon>Fungi</taxon>
        <taxon>Dikarya</taxon>
        <taxon>Ascomycota</taxon>
        <taxon>Pezizomycotina</taxon>
        <taxon>Leotiomycetes</taxon>
        <taxon>Helotiales</taxon>
        <taxon>Sclerotiniaceae</taxon>
        <taxon>Sclerotinia</taxon>
    </lineage>
</organism>
<comment type="caution">
    <text evidence="1">The sequence shown here is derived from an EMBL/GenBank/DDBJ whole genome shotgun (WGS) entry which is preliminary data.</text>
</comment>
<dbReference type="Proteomes" id="UP000019487">
    <property type="component" value="Unassembled WGS sequence"/>
</dbReference>
<keyword evidence="2" id="KW-1185">Reference proteome</keyword>
<dbReference type="EMBL" id="AYSA01000628">
    <property type="protein sequence ID" value="ESZ90452.1"/>
    <property type="molecule type" value="Genomic_DNA"/>
</dbReference>
<evidence type="ECO:0000313" key="2">
    <source>
        <dbReference type="Proteomes" id="UP000019487"/>
    </source>
</evidence>
<name>W9C0X4_SCLBF</name>
<evidence type="ECO:0000313" key="1">
    <source>
        <dbReference type="EMBL" id="ESZ90452.1"/>
    </source>
</evidence>
<reference evidence="1 2" key="1">
    <citation type="journal article" date="2014" name="Genome Announc.">
        <title>Draft genome sequence of Sclerotinia borealis, a psychrophilic plant pathogenic fungus.</title>
        <authorList>
            <person name="Mardanov A.V."/>
            <person name="Beletsky A.V."/>
            <person name="Kadnikov V.V."/>
            <person name="Ignatov A.N."/>
            <person name="Ravin N.V."/>
        </authorList>
    </citation>
    <scope>NUCLEOTIDE SEQUENCE [LARGE SCALE GENOMIC DNA]</scope>
    <source>
        <strain evidence="2">F-4157</strain>
    </source>
</reference>
<accession>W9C0X4</accession>
<proteinExistence type="predicted"/>
<dbReference type="AlphaFoldDB" id="W9C0X4"/>
<dbReference type="SUPFAM" id="SSF52047">
    <property type="entry name" value="RNI-like"/>
    <property type="match status" value="1"/>
</dbReference>
<sequence>MKYIPLELLRLLAEQRLPLKTLTALCLTSKTFNEIFRPVLYRKIVLPDGKSRYWKYQQLRVISQLPIETHLRHTRSFDPDFVGEAIRACLLMCLRNMLNLEDCSICTLPAFAGSFHVNKITDVCVEYLRSEHPMHHQLDWPDVPSFRNLRSLDLRNLKGDLSILGSTIAKILFNDGRPAITALGLGVDLAIETEENLFRNIAAEFDDLKRANRTPDLRLSLQNLILGDGMYSWSSVTHDGEWRLSKLSDMSKLRTLRLLNGQIDKHIDVKIFDGITALEKLSVELCNGSVMQLLLYLNTIENSSIKTTLREFQAGNIDIPDANSPVVDGQHVSLLINNDFFKWRQLLIAGNATNNEELFEWPWQGSPYQWEELGIEHLDWDLRRDTLLSLSNLRILMCIRATATIGDGKHAQEILDNEGASNLAKTIFTAFREHAKKQGRISKLRYVGLKGWIFTYLWLPNSGLNGGRTKAEVVQLDDDEAMTFDFIRMNEKLTIVKYRLGGR</sequence>
<dbReference type="HOGENOM" id="CLU_542012_0_0_1"/>
<protein>
    <submittedName>
        <fullName evidence="1">Uncharacterized protein</fullName>
    </submittedName>
</protein>
<gene>
    <name evidence="1" type="ORF">SBOR_9172</name>
</gene>
<dbReference type="OrthoDB" id="3493087at2759"/>